<feature type="transmembrane region" description="Helical" evidence="1">
    <location>
        <begin position="185"/>
        <end position="204"/>
    </location>
</feature>
<feature type="transmembrane region" description="Helical" evidence="1">
    <location>
        <begin position="12"/>
        <end position="27"/>
    </location>
</feature>
<sequence length="275" mass="31444">MQALAKYRSDTILALLFVESILLSLVVENKGLFWVLFLASTVTVFLYCLMFLNIQLKNFKEDKKRDDILLIVVMTAMFNANITVFQNRLFLALLFILYFVGLRHLVRIFEKDAMGQVQKNALNLSVLFTIFLGANLITNVSIILQKELSDFVALPANLLLFGFVYVLSNYNFIKNKASKKWARTYSLVLALILTETSLISGFYLERYPSIYKVESTSSMAIVTLPLFLVVIYYLAYGLMIHKLGKNITSRVLLEYLSVSVIIMATLFITIRWFAG</sequence>
<organism evidence="2 3">
    <name type="scientific">candidate division WS5 bacterium</name>
    <dbReference type="NCBI Taxonomy" id="2093353"/>
    <lineage>
        <taxon>Bacteria</taxon>
        <taxon>candidate division WS5</taxon>
    </lineage>
</organism>
<protein>
    <submittedName>
        <fullName evidence="2">Uncharacterized protein</fullName>
    </submittedName>
</protein>
<feature type="transmembrane region" description="Helical" evidence="1">
    <location>
        <begin position="151"/>
        <end position="173"/>
    </location>
</feature>
<feature type="transmembrane region" description="Helical" evidence="1">
    <location>
        <begin position="121"/>
        <end position="145"/>
    </location>
</feature>
<gene>
    <name evidence="2" type="ORF">C4544_02775</name>
</gene>
<feature type="transmembrane region" description="Helical" evidence="1">
    <location>
        <begin position="33"/>
        <end position="56"/>
    </location>
</feature>
<dbReference type="Proteomes" id="UP000285655">
    <property type="component" value="Unassembled WGS sequence"/>
</dbReference>
<accession>A0A419DEB6</accession>
<keyword evidence="1" id="KW-0812">Transmembrane</keyword>
<feature type="transmembrane region" description="Helical" evidence="1">
    <location>
        <begin position="216"/>
        <end position="239"/>
    </location>
</feature>
<feature type="transmembrane region" description="Helical" evidence="1">
    <location>
        <begin position="68"/>
        <end position="84"/>
    </location>
</feature>
<feature type="transmembrane region" description="Helical" evidence="1">
    <location>
        <begin position="90"/>
        <end position="109"/>
    </location>
</feature>
<comment type="caution">
    <text evidence="2">The sequence shown here is derived from an EMBL/GenBank/DDBJ whole genome shotgun (WGS) entry which is preliminary data.</text>
</comment>
<keyword evidence="1" id="KW-0472">Membrane</keyword>
<dbReference type="EMBL" id="QZJW01000019">
    <property type="protein sequence ID" value="RJO61417.1"/>
    <property type="molecule type" value="Genomic_DNA"/>
</dbReference>
<reference evidence="2 3" key="1">
    <citation type="journal article" date="2017" name="ISME J.">
        <title>Energy and carbon metabolisms in a deep terrestrial subsurface fluid microbial community.</title>
        <authorList>
            <person name="Momper L."/>
            <person name="Jungbluth S.P."/>
            <person name="Lee M.D."/>
            <person name="Amend J.P."/>
        </authorList>
    </citation>
    <scope>NUCLEOTIDE SEQUENCE [LARGE SCALE GENOMIC DNA]</scope>
    <source>
        <strain evidence="2">SURF_29</strain>
    </source>
</reference>
<evidence type="ECO:0000313" key="3">
    <source>
        <dbReference type="Proteomes" id="UP000285655"/>
    </source>
</evidence>
<feature type="transmembrane region" description="Helical" evidence="1">
    <location>
        <begin position="251"/>
        <end position="274"/>
    </location>
</feature>
<proteinExistence type="predicted"/>
<evidence type="ECO:0000313" key="2">
    <source>
        <dbReference type="EMBL" id="RJO61417.1"/>
    </source>
</evidence>
<dbReference type="AlphaFoldDB" id="A0A419DEB6"/>
<evidence type="ECO:0000256" key="1">
    <source>
        <dbReference type="SAM" id="Phobius"/>
    </source>
</evidence>
<name>A0A419DEB6_9BACT</name>
<keyword evidence="1" id="KW-1133">Transmembrane helix</keyword>